<dbReference type="InterPro" id="IPR006115">
    <property type="entry name" value="6PGDH_NADP-bd"/>
</dbReference>
<dbReference type="Gene3D" id="3.40.50.720">
    <property type="entry name" value="NAD(P)-binding Rossmann-like Domain"/>
    <property type="match status" value="1"/>
</dbReference>
<dbReference type="Pfam" id="PF09130">
    <property type="entry name" value="DUF1932"/>
    <property type="match status" value="1"/>
</dbReference>
<dbReference type="PANTHER" id="PTHR43580:SF2">
    <property type="entry name" value="CYTOKINE-LIKE NUCLEAR FACTOR N-PAC"/>
    <property type="match status" value="1"/>
</dbReference>
<evidence type="ECO:0000259" key="1">
    <source>
        <dbReference type="Pfam" id="PF03446"/>
    </source>
</evidence>
<dbReference type="InterPro" id="IPR036291">
    <property type="entry name" value="NAD(P)-bd_dom_sf"/>
</dbReference>
<sequence>MTTGQVLGVLHPGSMGAAVAACAASTGTRVLWCPAGRSGASVRRAEQAGLEPVPVLEELLAQCDVVLSLCPPAAAEDVAAQVAALAFAGVFVEGNAINPERMVRIAENVGRNAVVVDGAVIGSPPIGAKRCALYLAGPADATTAVEALFTGTAVSVPVLGDELGKASALKLSYTAYQKASRVLAALAYGLAEHHGVDQELLDVADKRAGSYLVEIDYIAKTAGRAWRWAPELEEAADALGRVGLPDELLRAAAATLDLWTDAKDRKDLTAQEAIAMLKKAQRLEGGDTPSNR</sequence>
<evidence type="ECO:0000313" key="4">
    <source>
        <dbReference type="Proteomes" id="UP001165143"/>
    </source>
</evidence>
<feature type="domain" description="Phosphogluconate dehydrogenase NAD-binding putative C-terminal" evidence="2">
    <location>
        <begin position="191"/>
        <end position="258"/>
    </location>
</feature>
<protein>
    <submittedName>
        <fullName evidence="3">6-phosphogluconate dehydrogenase</fullName>
    </submittedName>
</protein>
<dbReference type="PANTHER" id="PTHR43580">
    <property type="entry name" value="OXIDOREDUCTASE GLYR1-RELATED"/>
    <property type="match status" value="1"/>
</dbReference>
<dbReference type="GO" id="GO:0050661">
    <property type="term" value="F:NADP binding"/>
    <property type="evidence" value="ECO:0007669"/>
    <property type="project" value="InterPro"/>
</dbReference>
<dbReference type="InterPro" id="IPR015814">
    <property type="entry name" value="Pgluconate_DH_NAD-bd_C"/>
</dbReference>
<dbReference type="InterPro" id="IPR051265">
    <property type="entry name" value="HIBADH-related_NP60_sf"/>
</dbReference>
<dbReference type="AlphaFoldDB" id="A0A9W6PNR4"/>
<dbReference type="InterPro" id="IPR013328">
    <property type="entry name" value="6PGD_dom2"/>
</dbReference>
<dbReference type="EMBL" id="BSRX01000047">
    <property type="protein sequence ID" value="GLW58087.1"/>
    <property type="molecule type" value="Genomic_DNA"/>
</dbReference>
<proteinExistence type="predicted"/>
<evidence type="ECO:0000259" key="2">
    <source>
        <dbReference type="Pfam" id="PF09130"/>
    </source>
</evidence>
<feature type="domain" description="6-phosphogluconate dehydrogenase NADP-binding" evidence="1">
    <location>
        <begin position="12"/>
        <end position="156"/>
    </location>
</feature>
<dbReference type="SUPFAM" id="SSF48179">
    <property type="entry name" value="6-phosphogluconate dehydrogenase C-terminal domain-like"/>
    <property type="match status" value="1"/>
</dbReference>
<dbReference type="SUPFAM" id="SSF51735">
    <property type="entry name" value="NAD(P)-binding Rossmann-fold domains"/>
    <property type="match status" value="1"/>
</dbReference>
<comment type="caution">
    <text evidence="3">The sequence shown here is derived from an EMBL/GenBank/DDBJ whole genome shotgun (WGS) entry which is preliminary data.</text>
</comment>
<organism evidence="3 4">
    <name type="scientific">Kitasatospora phosalacinea</name>
    <dbReference type="NCBI Taxonomy" id="2065"/>
    <lineage>
        <taxon>Bacteria</taxon>
        <taxon>Bacillati</taxon>
        <taxon>Actinomycetota</taxon>
        <taxon>Actinomycetes</taxon>
        <taxon>Kitasatosporales</taxon>
        <taxon>Streptomycetaceae</taxon>
        <taxon>Kitasatospora</taxon>
    </lineage>
</organism>
<gene>
    <name evidence="3" type="ORF">Kpho01_60980</name>
</gene>
<dbReference type="Proteomes" id="UP001165143">
    <property type="component" value="Unassembled WGS sequence"/>
</dbReference>
<name>A0A9W6PNR4_9ACTN</name>
<dbReference type="Gene3D" id="1.10.1040.10">
    <property type="entry name" value="N-(1-d-carboxylethyl)-l-norvaline Dehydrogenase, domain 2"/>
    <property type="match status" value="1"/>
</dbReference>
<accession>A0A9W6PNR4</accession>
<dbReference type="RefSeq" id="WP_324606783.1">
    <property type="nucleotide sequence ID" value="NZ_BSRX01000047.1"/>
</dbReference>
<reference evidence="3" key="1">
    <citation type="submission" date="2023-02" db="EMBL/GenBank/DDBJ databases">
        <title>Kitasatospora phosalacinea NBRC 14362.</title>
        <authorList>
            <person name="Ichikawa N."/>
            <person name="Sato H."/>
            <person name="Tonouchi N."/>
        </authorList>
    </citation>
    <scope>NUCLEOTIDE SEQUENCE</scope>
    <source>
        <strain evidence="3">NBRC 14362</strain>
    </source>
</reference>
<dbReference type="InterPro" id="IPR008927">
    <property type="entry name" value="6-PGluconate_DH-like_C_sf"/>
</dbReference>
<dbReference type="Pfam" id="PF03446">
    <property type="entry name" value="NAD_binding_2"/>
    <property type="match status" value="1"/>
</dbReference>
<evidence type="ECO:0000313" key="3">
    <source>
        <dbReference type="EMBL" id="GLW58087.1"/>
    </source>
</evidence>